<name>A0A0G4F3E0_9ALVE</name>
<feature type="region of interest" description="Disordered" evidence="1">
    <location>
        <begin position="354"/>
        <end position="1178"/>
    </location>
</feature>
<feature type="compositionally biased region" description="Low complexity" evidence="1">
    <location>
        <begin position="1100"/>
        <end position="1119"/>
    </location>
</feature>
<feature type="compositionally biased region" description="Low complexity" evidence="1">
    <location>
        <begin position="1078"/>
        <end position="1090"/>
    </location>
</feature>
<feature type="compositionally biased region" description="Polar residues" evidence="1">
    <location>
        <begin position="641"/>
        <end position="661"/>
    </location>
</feature>
<feature type="compositionally biased region" description="Pro residues" evidence="1">
    <location>
        <begin position="723"/>
        <end position="735"/>
    </location>
</feature>
<feature type="compositionally biased region" description="Pro residues" evidence="1">
    <location>
        <begin position="913"/>
        <end position="929"/>
    </location>
</feature>
<feature type="compositionally biased region" description="Basic and acidic residues" evidence="1">
    <location>
        <begin position="529"/>
        <end position="564"/>
    </location>
</feature>
<feature type="region of interest" description="Disordered" evidence="1">
    <location>
        <begin position="287"/>
        <end position="315"/>
    </location>
</feature>
<dbReference type="AlphaFoldDB" id="A0A0G4F3E0"/>
<dbReference type="EMBL" id="CDMZ01000099">
    <property type="protein sequence ID" value="CEM06582.1"/>
    <property type="molecule type" value="Genomic_DNA"/>
</dbReference>
<evidence type="ECO:0000313" key="2">
    <source>
        <dbReference type="EMBL" id="CEM06582.1"/>
    </source>
</evidence>
<reference evidence="2" key="1">
    <citation type="submission" date="2014-11" db="EMBL/GenBank/DDBJ databases">
        <authorList>
            <person name="Otto D Thomas"/>
            <person name="Naeem Raeece"/>
        </authorList>
    </citation>
    <scope>NUCLEOTIDE SEQUENCE</scope>
</reference>
<feature type="compositionally biased region" description="Polar residues" evidence="1">
    <location>
        <begin position="368"/>
        <end position="378"/>
    </location>
</feature>
<sequence length="1178" mass="120255">MASRGYPGPEGLAASNDLVSQRHQMFSGNIPAPTPPPAVMLSHIGVERLRAGAEADGGRGGLPRVDDIDQRCEAYRLLYLQERKANLRNIEKVECLREALRSVAAAQRGKQQYVGPGTGERLDAVEVLVDRLEDLKRGAASLADSMAGICSSIGVAASLPSLSDSGAERSPLSAIRGERVVETDGRLLALSERALRFLSAVRDLDPVLEDAYHRLLKVVTMPGGMFIDEDIAAAASRGDAGGAAGSFQVGALAGFPSDQLLLAKTFMGAGAAHGERGAGVDLSSAAREAMGTRGGGQQTSAGTLQAHASLSSPGPPAPLSVFVPTADGAQFGTYDYATNPYRFPKLPFSGTASSFPVDKSPPGHPLSASASARQSPLQQKGFLGPIEVVSPSPINPQQSVPFPSQSPKKPFADTRAASTTSPFEPPVLAKARLSKDQPRESRDWEEADDSVEEYFKSPKQRSKDEERGDLGGERKGERNEEKDKETNNEQESTNEEGTATNHVSSEPPTNEAGTVLQTQKASPLVASETAEKGPREKEAAIDKASVEDEKKKDDVVPTRHHEATTAKPPSPEGAHAESDNDVSIVLPSQWAARQAAAKRAEEAEKEKEREKNRLVASAGIKTPALSLVPPSKPETERDSSVPDSNQSPSPLASSFQTQAAQRVTEGKKETAPTLLAEKDNEKGDKQSSPVESAVLEEQSAAATPREPVGGCADLQAVSTSSPLPKPKPKGPPPKQAPSIRIEEGTRGPASASGNPNNSGPLSPSGNLNTSQAAQAKKKPPPPKGPPPGAVALLSAAGSPVGKSLQASGGSSPSAKSPGGSLLKSAPPSRASLTLAGASADAAKSLPQSPSAKSPKPSEPPPKTSFPSPTPSASVSFVNDQGAKAPLAASQESVSSPPSRTPSMGGKSGAFFKAPPPPPKVTSKPPPPPLKVVSPSASRTPVDLEVKDETGLSLTVGRDGESPRVEVAPSPTSSRGPPPKILSASSGSAPSPPKTKPSPPSLPPSASGGLSPAASSVALPPSSPSNGQAKGPNPPPPKIMKSTPNGTAATLAVSGTSTASPTAMHSKPAPPPFPGGSPPKGILSKSEAPSSKPKPPPPSVPGGLSPSKSAAPGSPAGALSTSQLSQPDSVNSVGAASAASYTGGVAAPPPKKVPPPKGPPPKKPKGPPPPPPKASAASP</sequence>
<evidence type="ECO:0000256" key="1">
    <source>
        <dbReference type="SAM" id="MobiDB-lite"/>
    </source>
</evidence>
<feature type="compositionally biased region" description="Pro residues" evidence="1">
    <location>
        <begin position="989"/>
        <end position="1002"/>
    </location>
</feature>
<feature type="compositionally biased region" description="Pro residues" evidence="1">
    <location>
        <begin position="1146"/>
        <end position="1158"/>
    </location>
</feature>
<feature type="compositionally biased region" description="Low complexity" evidence="1">
    <location>
        <begin position="1128"/>
        <end position="1145"/>
    </location>
</feature>
<feature type="compositionally biased region" description="Pro residues" evidence="1">
    <location>
        <begin position="856"/>
        <end position="869"/>
    </location>
</feature>
<proteinExistence type="predicted"/>
<feature type="compositionally biased region" description="Low complexity" evidence="1">
    <location>
        <begin position="806"/>
        <end position="820"/>
    </location>
</feature>
<feature type="compositionally biased region" description="Basic and acidic residues" evidence="1">
    <location>
        <begin position="433"/>
        <end position="444"/>
    </location>
</feature>
<feature type="compositionally biased region" description="Low complexity" evidence="1">
    <location>
        <begin position="396"/>
        <end position="409"/>
    </location>
</feature>
<feature type="compositionally biased region" description="Polar residues" evidence="1">
    <location>
        <begin position="751"/>
        <end position="770"/>
    </location>
</feature>
<feature type="compositionally biased region" description="Basic and acidic residues" evidence="1">
    <location>
        <begin position="598"/>
        <end position="613"/>
    </location>
</feature>
<feature type="compositionally biased region" description="Polar residues" evidence="1">
    <location>
        <begin position="499"/>
        <end position="521"/>
    </location>
</feature>
<feature type="compositionally biased region" description="Low complexity" evidence="1">
    <location>
        <begin position="489"/>
        <end position="498"/>
    </location>
</feature>
<feature type="compositionally biased region" description="Low complexity" evidence="1">
    <location>
        <begin position="1003"/>
        <end position="1019"/>
    </location>
</feature>
<feature type="compositionally biased region" description="Basic and acidic residues" evidence="1">
    <location>
        <begin position="664"/>
        <end position="685"/>
    </location>
</feature>
<feature type="compositionally biased region" description="Polar residues" evidence="1">
    <location>
        <begin position="1041"/>
        <end position="1062"/>
    </location>
</feature>
<feature type="compositionally biased region" description="Polar residues" evidence="1">
    <location>
        <begin position="889"/>
        <end position="901"/>
    </location>
</feature>
<feature type="compositionally biased region" description="Pro residues" evidence="1">
    <location>
        <begin position="1067"/>
        <end position="1076"/>
    </location>
</feature>
<feature type="compositionally biased region" description="Low complexity" evidence="1">
    <location>
        <begin position="841"/>
        <end position="854"/>
    </location>
</feature>
<organism evidence="2">
    <name type="scientific">Chromera velia CCMP2878</name>
    <dbReference type="NCBI Taxonomy" id="1169474"/>
    <lineage>
        <taxon>Eukaryota</taxon>
        <taxon>Sar</taxon>
        <taxon>Alveolata</taxon>
        <taxon>Colpodellida</taxon>
        <taxon>Chromeraceae</taxon>
        <taxon>Chromera</taxon>
    </lineage>
</organism>
<protein>
    <submittedName>
        <fullName evidence="2">Uncharacterized protein</fullName>
    </submittedName>
</protein>
<gene>
    <name evidence="2" type="ORF">Cvel_2700</name>
</gene>
<dbReference type="VEuPathDB" id="CryptoDB:Cvel_2700"/>
<feature type="compositionally biased region" description="Basic and acidic residues" evidence="1">
    <location>
        <begin position="453"/>
        <end position="487"/>
    </location>
</feature>
<accession>A0A0G4F3E0</accession>